<evidence type="ECO:0000256" key="5">
    <source>
        <dbReference type="SAM" id="MobiDB-lite"/>
    </source>
</evidence>
<dbReference type="PANTHER" id="PTHR35008">
    <property type="entry name" value="BLL4482 PROTEIN-RELATED"/>
    <property type="match status" value="1"/>
</dbReference>
<protein>
    <submittedName>
        <fullName evidence="7">C-type cytochrome</fullName>
    </submittedName>
</protein>
<dbReference type="PANTHER" id="PTHR35008:SF4">
    <property type="entry name" value="BLL4482 PROTEIN"/>
    <property type="match status" value="1"/>
</dbReference>
<dbReference type="SUPFAM" id="SSF46626">
    <property type="entry name" value="Cytochrome c"/>
    <property type="match status" value="1"/>
</dbReference>
<organism evidence="7 8">
    <name type="scientific">Roseicella aerolata</name>
    <dbReference type="NCBI Taxonomy" id="2883479"/>
    <lineage>
        <taxon>Bacteria</taxon>
        <taxon>Pseudomonadati</taxon>
        <taxon>Pseudomonadota</taxon>
        <taxon>Alphaproteobacteria</taxon>
        <taxon>Acetobacterales</taxon>
        <taxon>Roseomonadaceae</taxon>
        <taxon>Roseicella</taxon>
    </lineage>
</organism>
<sequence length="160" mass="16646">MTGRGRRMLLVAAAVVALAAGLGGAVLLAAGGGEDPPAGGADAAVLARGRELYAQHCASCHGAALEGQPNWRQRRPDGRLPAPPHDASGHTWHHPDAQLFELTKRGPTALVPGYASDMPGFGEVLGDGEIRAVLRFIKSTWPAEIRARQEALGAARGRPP</sequence>
<dbReference type="InterPro" id="IPR051459">
    <property type="entry name" value="Cytochrome_c-type_DH"/>
</dbReference>
<dbReference type="GO" id="GO:0009055">
    <property type="term" value="F:electron transfer activity"/>
    <property type="evidence" value="ECO:0007669"/>
    <property type="project" value="InterPro"/>
</dbReference>
<name>A0A9X1LDR4_9PROT</name>
<gene>
    <name evidence="7" type="ORF">LHA35_27655</name>
</gene>
<keyword evidence="8" id="KW-1185">Reference proteome</keyword>
<evidence type="ECO:0000256" key="3">
    <source>
        <dbReference type="ARBA" id="ARBA00023004"/>
    </source>
</evidence>
<feature type="region of interest" description="Disordered" evidence="5">
    <location>
        <begin position="68"/>
        <end position="89"/>
    </location>
</feature>
<dbReference type="AlphaFoldDB" id="A0A9X1LDR4"/>
<evidence type="ECO:0000313" key="7">
    <source>
        <dbReference type="EMBL" id="MCB4825488.1"/>
    </source>
</evidence>
<keyword evidence="2 4" id="KW-0479">Metal-binding</keyword>
<dbReference type="RefSeq" id="WP_226614437.1">
    <property type="nucleotide sequence ID" value="NZ_JAJAQI010000106.1"/>
</dbReference>
<dbReference type="Pfam" id="PF13442">
    <property type="entry name" value="Cytochrome_CBB3"/>
    <property type="match status" value="1"/>
</dbReference>
<dbReference type="InterPro" id="IPR036909">
    <property type="entry name" value="Cyt_c-like_dom_sf"/>
</dbReference>
<dbReference type="InterPro" id="IPR009056">
    <property type="entry name" value="Cyt_c-like_dom"/>
</dbReference>
<dbReference type="InterPro" id="IPR006311">
    <property type="entry name" value="TAT_signal"/>
</dbReference>
<dbReference type="Gene3D" id="1.10.760.10">
    <property type="entry name" value="Cytochrome c-like domain"/>
    <property type="match status" value="1"/>
</dbReference>
<feature type="domain" description="Cytochrome c" evidence="6">
    <location>
        <begin position="44"/>
        <end position="141"/>
    </location>
</feature>
<dbReference type="GO" id="GO:0046872">
    <property type="term" value="F:metal ion binding"/>
    <property type="evidence" value="ECO:0007669"/>
    <property type="project" value="UniProtKB-KW"/>
</dbReference>
<evidence type="ECO:0000259" key="6">
    <source>
        <dbReference type="PROSITE" id="PS51007"/>
    </source>
</evidence>
<comment type="caution">
    <text evidence="7">The sequence shown here is derived from an EMBL/GenBank/DDBJ whole genome shotgun (WGS) entry which is preliminary data.</text>
</comment>
<evidence type="ECO:0000256" key="1">
    <source>
        <dbReference type="ARBA" id="ARBA00022617"/>
    </source>
</evidence>
<keyword evidence="1 4" id="KW-0349">Heme</keyword>
<reference evidence="7" key="1">
    <citation type="submission" date="2021-10" db="EMBL/GenBank/DDBJ databases">
        <title>Roseicella aerolatum sp. nov., isolated from aerosols of e-waste dismantling site.</title>
        <authorList>
            <person name="Qin T."/>
        </authorList>
    </citation>
    <scope>NUCLEOTIDE SEQUENCE</scope>
    <source>
        <strain evidence="7">GB24</strain>
    </source>
</reference>
<proteinExistence type="predicted"/>
<dbReference type="Proteomes" id="UP001139311">
    <property type="component" value="Unassembled WGS sequence"/>
</dbReference>
<accession>A0A9X1LDR4</accession>
<dbReference type="EMBL" id="JAJAQI010000106">
    <property type="protein sequence ID" value="MCB4825488.1"/>
    <property type="molecule type" value="Genomic_DNA"/>
</dbReference>
<keyword evidence="3 4" id="KW-0408">Iron</keyword>
<dbReference type="PROSITE" id="PS51318">
    <property type="entry name" value="TAT"/>
    <property type="match status" value="1"/>
</dbReference>
<dbReference type="GO" id="GO:0020037">
    <property type="term" value="F:heme binding"/>
    <property type="evidence" value="ECO:0007669"/>
    <property type="project" value="InterPro"/>
</dbReference>
<evidence type="ECO:0000256" key="2">
    <source>
        <dbReference type="ARBA" id="ARBA00022723"/>
    </source>
</evidence>
<dbReference type="PROSITE" id="PS51007">
    <property type="entry name" value="CYTC"/>
    <property type="match status" value="1"/>
</dbReference>
<evidence type="ECO:0000256" key="4">
    <source>
        <dbReference type="PROSITE-ProRule" id="PRU00433"/>
    </source>
</evidence>
<evidence type="ECO:0000313" key="8">
    <source>
        <dbReference type="Proteomes" id="UP001139311"/>
    </source>
</evidence>